<dbReference type="Gene3D" id="3.40.50.620">
    <property type="entry name" value="HUPs"/>
    <property type="match status" value="1"/>
</dbReference>
<dbReference type="GO" id="GO:0002143">
    <property type="term" value="P:tRNA wobble position uridine thiolation"/>
    <property type="evidence" value="ECO:0007669"/>
    <property type="project" value="TreeGrafter"/>
</dbReference>
<organism evidence="15 16">
    <name type="scientific">Cylicocyclus nassatus</name>
    <name type="common">Nematode worm</name>
    <dbReference type="NCBI Taxonomy" id="53992"/>
    <lineage>
        <taxon>Eukaryota</taxon>
        <taxon>Metazoa</taxon>
        <taxon>Ecdysozoa</taxon>
        <taxon>Nematoda</taxon>
        <taxon>Chromadorea</taxon>
        <taxon>Rhabditida</taxon>
        <taxon>Rhabditina</taxon>
        <taxon>Rhabditomorpha</taxon>
        <taxon>Strongyloidea</taxon>
        <taxon>Strongylidae</taxon>
        <taxon>Cylicocyclus</taxon>
    </lineage>
</organism>
<evidence type="ECO:0000256" key="3">
    <source>
        <dbReference type="ARBA" id="ARBA00006191"/>
    </source>
</evidence>
<gene>
    <name evidence="15" type="ORF">CYNAS_LOCUS14182</name>
</gene>
<dbReference type="EC" id="2.8.1.14" evidence="4"/>
<dbReference type="EMBL" id="CATQJL010000305">
    <property type="protein sequence ID" value="CAJ0602199.1"/>
    <property type="molecule type" value="Genomic_DNA"/>
</dbReference>
<evidence type="ECO:0000313" key="15">
    <source>
        <dbReference type="EMBL" id="CAJ0602199.1"/>
    </source>
</evidence>
<evidence type="ECO:0000256" key="4">
    <source>
        <dbReference type="ARBA" id="ARBA00011953"/>
    </source>
</evidence>
<reference evidence="15" key="1">
    <citation type="submission" date="2023-07" db="EMBL/GenBank/DDBJ databases">
        <authorList>
            <consortium name="CYATHOMIX"/>
        </authorList>
    </citation>
    <scope>NUCLEOTIDE SEQUENCE</scope>
    <source>
        <strain evidence="15">N/A</strain>
    </source>
</reference>
<keyword evidence="6" id="KW-0808">Transferase</keyword>
<dbReference type="NCBIfam" id="NF001138">
    <property type="entry name" value="PRK00143.1"/>
    <property type="match status" value="1"/>
</dbReference>
<evidence type="ECO:0000256" key="1">
    <source>
        <dbReference type="ARBA" id="ARBA00003986"/>
    </source>
</evidence>
<dbReference type="PANTHER" id="PTHR11933">
    <property type="entry name" value="TRNA 5-METHYLAMINOMETHYL-2-THIOURIDYLATE -METHYLTRANSFERASE"/>
    <property type="match status" value="1"/>
</dbReference>
<dbReference type="InterPro" id="IPR004506">
    <property type="entry name" value="MnmA-like"/>
</dbReference>
<evidence type="ECO:0000259" key="13">
    <source>
        <dbReference type="Pfam" id="PF20258"/>
    </source>
</evidence>
<keyword evidence="11" id="KW-1015">Disulfide bond</keyword>
<feature type="domain" description="tRNA-specific 2-thiouridylase MnmA-like central" evidence="14">
    <location>
        <begin position="216"/>
        <end position="277"/>
    </location>
</feature>
<dbReference type="Pfam" id="PF20258">
    <property type="entry name" value="tRNA_Me_trans_C"/>
    <property type="match status" value="1"/>
</dbReference>
<dbReference type="Gene3D" id="2.30.30.280">
    <property type="entry name" value="Adenine nucleotide alpha hydrolases-like domains"/>
    <property type="match status" value="1"/>
</dbReference>
<dbReference type="Pfam" id="PF03054">
    <property type="entry name" value="tRNA_Me_trans"/>
    <property type="match status" value="1"/>
</dbReference>
<evidence type="ECO:0000256" key="12">
    <source>
        <dbReference type="ARBA" id="ARBA00049564"/>
    </source>
</evidence>
<dbReference type="GO" id="GO:0000049">
    <property type="term" value="F:tRNA binding"/>
    <property type="evidence" value="ECO:0007669"/>
    <property type="project" value="UniProtKB-KW"/>
</dbReference>
<evidence type="ECO:0000256" key="2">
    <source>
        <dbReference type="ARBA" id="ARBA00004173"/>
    </source>
</evidence>
<dbReference type="InterPro" id="IPR023382">
    <property type="entry name" value="MnmA-like_central_sf"/>
</dbReference>
<dbReference type="HAMAP" id="MF_00144">
    <property type="entry name" value="tRNA_thiouridyl_MnmA"/>
    <property type="match status" value="1"/>
</dbReference>
<dbReference type="InterPro" id="IPR046885">
    <property type="entry name" value="MnmA-like_C"/>
</dbReference>
<protein>
    <recommendedName>
        <fullName evidence="4">tRNA-5-taurinomethyluridine 2-sulfurtransferase</fullName>
        <ecNumber evidence="4">2.8.1.14</ecNumber>
    </recommendedName>
</protein>
<keyword evidence="8" id="KW-0547">Nucleotide-binding</keyword>
<proteinExistence type="inferred from homology"/>
<evidence type="ECO:0000256" key="11">
    <source>
        <dbReference type="ARBA" id="ARBA00023157"/>
    </source>
</evidence>
<dbReference type="GO" id="GO:0005524">
    <property type="term" value="F:ATP binding"/>
    <property type="evidence" value="ECO:0007669"/>
    <property type="project" value="UniProtKB-KW"/>
</dbReference>
<keyword evidence="7" id="KW-0819">tRNA processing</keyword>
<evidence type="ECO:0000256" key="7">
    <source>
        <dbReference type="ARBA" id="ARBA00022694"/>
    </source>
</evidence>
<feature type="domain" description="tRNA-specific 2-thiouridylase MnmA-like C-terminal" evidence="13">
    <location>
        <begin position="314"/>
        <end position="372"/>
    </location>
</feature>
<evidence type="ECO:0000256" key="10">
    <source>
        <dbReference type="ARBA" id="ARBA00022884"/>
    </source>
</evidence>
<dbReference type="InterPro" id="IPR046884">
    <property type="entry name" value="MnmA-like_central"/>
</dbReference>
<evidence type="ECO:0000256" key="9">
    <source>
        <dbReference type="ARBA" id="ARBA00022840"/>
    </source>
</evidence>
<sequence length="383" mass="43434">MQRFRVAVGISGGVDSAVSAWLLKKKGYEVFGIYMINWDQVEEGSSICPRTKDEADARRVCEKLDIPFTTVNFVKEYWSEVFVKMLENYRRGRTVVPDIACNSHIKFEHLHHHAIEELGADFVASGHYASTSNGDYQEKRGYDQGIRLLCGIDPIKDQTYFLSTLRQEQLRRAIFPVGSMTKTKVRQIAREQGFDDIADKHESMGICFVGKRKNFEKFVDQYIEPKKGEIVTLDGKRLGQHDGIHHFTLGKRIHIQGCHLGYFVSKIDAETNTVYACEGSYHPSLYATDFCVVEPEWIERNPLAVAGGRNISGADVTTLECRIQRTHPPVPCQVTRIAEELLSVRPVFPFRAVANGQMCVFYDGRECLGGGEVDHIISTLRYK</sequence>
<dbReference type="PANTHER" id="PTHR11933:SF5">
    <property type="entry name" value="MITOCHONDRIAL TRNA-SPECIFIC 2-THIOURIDYLASE 1"/>
    <property type="match status" value="1"/>
</dbReference>
<comment type="catalytic activity">
    <reaction evidence="12">
        <text>5-taurinomethyluridine(34) in tRNA + S-sulfanyl-L-cysteinyl-[protein] + AH2 + ATP = 5-taurinomethyl-2-thiouridine(34) in tRNA + L-cysteinyl-[protein] + A + AMP + diphosphate + H(+)</text>
        <dbReference type="Rhea" id="RHEA:47040"/>
        <dbReference type="Rhea" id="RHEA-COMP:10131"/>
        <dbReference type="Rhea" id="RHEA-COMP:11726"/>
        <dbReference type="Rhea" id="RHEA-COMP:11732"/>
        <dbReference type="Rhea" id="RHEA-COMP:11733"/>
        <dbReference type="ChEBI" id="CHEBI:13193"/>
        <dbReference type="ChEBI" id="CHEBI:15378"/>
        <dbReference type="ChEBI" id="CHEBI:17499"/>
        <dbReference type="ChEBI" id="CHEBI:29950"/>
        <dbReference type="ChEBI" id="CHEBI:30616"/>
        <dbReference type="ChEBI" id="CHEBI:33019"/>
        <dbReference type="ChEBI" id="CHEBI:61963"/>
        <dbReference type="ChEBI" id="CHEBI:87171"/>
        <dbReference type="ChEBI" id="CHEBI:87172"/>
        <dbReference type="ChEBI" id="CHEBI:456215"/>
        <dbReference type="EC" id="2.8.1.14"/>
    </reaction>
</comment>
<dbReference type="SUPFAM" id="SSF52402">
    <property type="entry name" value="Adenine nucleotide alpha hydrolases-like"/>
    <property type="match status" value="1"/>
</dbReference>
<evidence type="ECO:0000256" key="6">
    <source>
        <dbReference type="ARBA" id="ARBA00022679"/>
    </source>
</evidence>
<dbReference type="Proteomes" id="UP001176961">
    <property type="component" value="Unassembled WGS sequence"/>
</dbReference>
<keyword evidence="10" id="KW-0694">RNA-binding</keyword>
<comment type="function">
    <text evidence="1">Catalyzes the 2-thiolation of uridine at the wobble position (U34) of mitochondrial tRNA(Lys), tRNA(Glu) and tRNA(Gln). Required for the formation of 5-taurinomethyl-2-thiouridine (tm5s2U) of mitochondrial tRNA(Lys), tRNA(Glu), and tRNA(Gln) at the wobble position. ATP is required to activate the C2 atom of the wobble base.</text>
</comment>
<evidence type="ECO:0000256" key="5">
    <source>
        <dbReference type="ARBA" id="ARBA00022555"/>
    </source>
</evidence>
<dbReference type="GO" id="GO:0005739">
    <property type="term" value="C:mitochondrion"/>
    <property type="evidence" value="ECO:0007669"/>
    <property type="project" value="UniProtKB-SubCell"/>
</dbReference>
<comment type="subcellular location">
    <subcellularLocation>
        <location evidence="2">Mitochondrion</location>
    </subcellularLocation>
</comment>
<keyword evidence="16" id="KW-1185">Reference proteome</keyword>
<dbReference type="Gene3D" id="2.40.30.10">
    <property type="entry name" value="Translation factors"/>
    <property type="match status" value="1"/>
</dbReference>
<keyword evidence="5" id="KW-0820">tRNA-binding</keyword>
<accession>A0AA36H1B7</accession>
<comment type="similarity">
    <text evidence="3">Belongs to the MnmA/TRMU family.</text>
</comment>
<dbReference type="CDD" id="cd01998">
    <property type="entry name" value="MnmA_TRMU-like"/>
    <property type="match status" value="1"/>
</dbReference>
<keyword evidence="9" id="KW-0067">ATP-binding</keyword>
<dbReference type="NCBIfam" id="TIGR00420">
    <property type="entry name" value="trmU"/>
    <property type="match status" value="1"/>
</dbReference>
<dbReference type="Pfam" id="PF20259">
    <property type="entry name" value="tRNA_Me_trans_M"/>
    <property type="match status" value="1"/>
</dbReference>
<comment type="caution">
    <text evidence="15">The sequence shown here is derived from an EMBL/GenBank/DDBJ whole genome shotgun (WGS) entry which is preliminary data.</text>
</comment>
<evidence type="ECO:0000313" key="16">
    <source>
        <dbReference type="Proteomes" id="UP001176961"/>
    </source>
</evidence>
<dbReference type="FunFam" id="3.40.50.620:FF:000104">
    <property type="entry name" value="Mitochondrial tRNA-specific 2-thiouridylase 1"/>
    <property type="match status" value="1"/>
</dbReference>
<dbReference type="FunFam" id="2.30.30.280:FF:000001">
    <property type="entry name" value="tRNA-specific 2-thiouridylase MnmA"/>
    <property type="match status" value="1"/>
</dbReference>
<name>A0AA36H1B7_CYLNA</name>
<dbReference type="InterPro" id="IPR014729">
    <property type="entry name" value="Rossmann-like_a/b/a_fold"/>
</dbReference>
<evidence type="ECO:0000259" key="14">
    <source>
        <dbReference type="Pfam" id="PF20259"/>
    </source>
</evidence>
<dbReference type="GO" id="GO:0061708">
    <property type="term" value="F:tRNA-5-taurinomethyluridine 2-sulfurtransferase"/>
    <property type="evidence" value="ECO:0007669"/>
    <property type="project" value="UniProtKB-EC"/>
</dbReference>
<dbReference type="AlphaFoldDB" id="A0AA36H1B7"/>
<evidence type="ECO:0000256" key="8">
    <source>
        <dbReference type="ARBA" id="ARBA00022741"/>
    </source>
</evidence>